<dbReference type="AlphaFoldDB" id="A0A2P2PN29"/>
<sequence>MIYLSVSLFYYHPYHEQSCV</sequence>
<protein>
    <submittedName>
        <fullName evidence="1">Uncharacterized protein</fullName>
    </submittedName>
</protein>
<name>A0A2P2PN29_RHIMU</name>
<proteinExistence type="predicted"/>
<dbReference type="EMBL" id="GGEC01075696">
    <property type="protein sequence ID" value="MBX56180.1"/>
    <property type="molecule type" value="Transcribed_RNA"/>
</dbReference>
<organism evidence="1">
    <name type="scientific">Rhizophora mucronata</name>
    <name type="common">Asiatic mangrove</name>
    <dbReference type="NCBI Taxonomy" id="61149"/>
    <lineage>
        <taxon>Eukaryota</taxon>
        <taxon>Viridiplantae</taxon>
        <taxon>Streptophyta</taxon>
        <taxon>Embryophyta</taxon>
        <taxon>Tracheophyta</taxon>
        <taxon>Spermatophyta</taxon>
        <taxon>Magnoliopsida</taxon>
        <taxon>eudicotyledons</taxon>
        <taxon>Gunneridae</taxon>
        <taxon>Pentapetalae</taxon>
        <taxon>rosids</taxon>
        <taxon>fabids</taxon>
        <taxon>Malpighiales</taxon>
        <taxon>Rhizophoraceae</taxon>
        <taxon>Rhizophora</taxon>
    </lineage>
</organism>
<evidence type="ECO:0000313" key="1">
    <source>
        <dbReference type="EMBL" id="MBX56180.1"/>
    </source>
</evidence>
<reference evidence="1" key="1">
    <citation type="submission" date="2018-02" db="EMBL/GenBank/DDBJ databases">
        <title>Rhizophora mucronata_Transcriptome.</title>
        <authorList>
            <person name="Meera S.P."/>
            <person name="Sreeshan A."/>
            <person name="Augustine A."/>
        </authorList>
    </citation>
    <scope>NUCLEOTIDE SEQUENCE</scope>
    <source>
        <tissue evidence="1">Leaf</tissue>
    </source>
</reference>
<accession>A0A2P2PN29</accession>